<keyword evidence="1" id="KW-0812">Transmembrane</keyword>
<evidence type="ECO:0000256" key="1">
    <source>
        <dbReference type="SAM" id="Phobius"/>
    </source>
</evidence>
<feature type="transmembrane region" description="Helical" evidence="1">
    <location>
        <begin position="329"/>
        <end position="346"/>
    </location>
</feature>
<feature type="transmembrane region" description="Helical" evidence="1">
    <location>
        <begin position="380"/>
        <end position="402"/>
    </location>
</feature>
<proteinExistence type="predicted"/>
<feature type="transmembrane region" description="Helical" evidence="1">
    <location>
        <begin position="414"/>
        <end position="435"/>
    </location>
</feature>
<dbReference type="InterPro" id="IPR051790">
    <property type="entry name" value="Cytochrome_c-biogenesis_DsbD"/>
</dbReference>
<dbReference type="STRING" id="1802630.A3H26_04150"/>
<dbReference type="Proteomes" id="UP000177763">
    <property type="component" value="Unassembled WGS sequence"/>
</dbReference>
<dbReference type="InterPro" id="IPR013783">
    <property type="entry name" value="Ig-like_fold"/>
</dbReference>
<dbReference type="PANTHER" id="PTHR31272">
    <property type="entry name" value="CYTOCHROME C-TYPE BIOGENESIS PROTEIN HI_1454-RELATED"/>
    <property type="match status" value="1"/>
</dbReference>
<accession>A0A1F4VK91</accession>
<dbReference type="AlphaFoldDB" id="A0A1F4VK91"/>
<sequence length="481" mass="54346">MKLGNVNLNSKIEFEVTLTNPTKKSFDIEKVYTSCGCTKVTGKPSFSIKRGEVINIRFEFDPSLMHQKGDSINHEIYFLVTNPIEKEYKVKITGKIISVQESVNIYYNQVCSDCVTYVQEIQPILNKYKITSELKDYINQPEFRKDLSKENKTYQIPIELQDSLTIFLKQNLIIEGHVPMNLVNSLLENYEKLPKHKLIVLYQPEMHSKVSEITLYISGYRPEKVLIPAYADRKENIVNLIHGRTVRENALVPNKNVLTTIIIGALSNSLHPCAIAVLLLLLTFLYSAKKKKKEIIWMGLAYILGIFLVYFLIGLGILKAVSLSSEPFFVAKLASIILIILGLINVKDYFFPNLPIHLKIPDFTKGAIQNFMEKASIPTAFIVGALVGLCAFPCTGGIYTVIISTLAATKSTQFIMYLFIYNLLFVLPLILVVVASSNQKLLEKVEHLEMKNSKKLHLITGVLMILIGLGVYLWIVAIIYG</sequence>
<feature type="transmembrane region" description="Helical" evidence="1">
    <location>
        <begin position="295"/>
        <end position="317"/>
    </location>
</feature>
<keyword evidence="1" id="KW-0472">Membrane</keyword>
<organism evidence="2 3">
    <name type="scientific">candidate division WWE3 bacterium RIFCSPLOWO2_12_FULL_36_10</name>
    <dbReference type="NCBI Taxonomy" id="1802630"/>
    <lineage>
        <taxon>Bacteria</taxon>
        <taxon>Katanobacteria</taxon>
    </lineage>
</organism>
<name>A0A1F4VK91_UNCKA</name>
<comment type="caution">
    <text evidence="2">The sequence shown here is derived from an EMBL/GenBank/DDBJ whole genome shotgun (WGS) entry which is preliminary data.</text>
</comment>
<feature type="transmembrane region" description="Helical" evidence="1">
    <location>
        <begin position="269"/>
        <end position="288"/>
    </location>
</feature>
<evidence type="ECO:0000313" key="2">
    <source>
        <dbReference type="EMBL" id="OGC57318.1"/>
    </source>
</evidence>
<dbReference type="InterPro" id="IPR011467">
    <property type="entry name" value="DUF1573"/>
</dbReference>
<dbReference type="EMBL" id="MEVN01000016">
    <property type="protein sequence ID" value="OGC57318.1"/>
    <property type="molecule type" value="Genomic_DNA"/>
</dbReference>
<dbReference type="PANTHER" id="PTHR31272:SF9">
    <property type="entry name" value="BLL1027 PROTEIN"/>
    <property type="match status" value="1"/>
</dbReference>
<keyword evidence="1" id="KW-1133">Transmembrane helix</keyword>
<dbReference type="Gene3D" id="2.60.40.10">
    <property type="entry name" value="Immunoglobulins"/>
    <property type="match status" value="1"/>
</dbReference>
<gene>
    <name evidence="2" type="ORF">A3H26_04150</name>
</gene>
<evidence type="ECO:0008006" key="4">
    <source>
        <dbReference type="Google" id="ProtNLM"/>
    </source>
</evidence>
<reference evidence="2 3" key="1">
    <citation type="journal article" date="2016" name="Nat. Commun.">
        <title>Thousands of microbial genomes shed light on interconnected biogeochemical processes in an aquifer system.</title>
        <authorList>
            <person name="Anantharaman K."/>
            <person name="Brown C.T."/>
            <person name="Hug L.A."/>
            <person name="Sharon I."/>
            <person name="Castelle C.J."/>
            <person name="Probst A.J."/>
            <person name="Thomas B.C."/>
            <person name="Singh A."/>
            <person name="Wilkins M.J."/>
            <person name="Karaoz U."/>
            <person name="Brodie E.L."/>
            <person name="Williams K.H."/>
            <person name="Hubbard S.S."/>
            <person name="Banfield J.F."/>
        </authorList>
    </citation>
    <scope>NUCLEOTIDE SEQUENCE [LARGE SCALE GENOMIC DNA]</scope>
</reference>
<protein>
    <recommendedName>
        <fullName evidence="4">Cytochrome C biogenesis protein transmembrane domain-containing protein</fullName>
    </recommendedName>
</protein>
<feature type="transmembrane region" description="Helical" evidence="1">
    <location>
        <begin position="456"/>
        <end position="480"/>
    </location>
</feature>
<evidence type="ECO:0000313" key="3">
    <source>
        <dbReference type="Proteomes" id="UP000177763"/>
    </source>
</evidence>
<dbReference type="Pfam" id="PF07610">
    <property type="entry name" value="DUF1573"/>
    <property type="match status" value="1"/>
</dbReference>